<evidence type="ECO:0000313" key="2">
    <source>
        <dbReference type="Proteomes" id="UP000807306"/>
    </source>
</evidence>
<accession>A0A9P6EAJ4</accession>
<gene>
    <name evidence="1" type="ORF">CPB83DRAFT_838168</name>
</gene>
<evidence type="ECO:0000313" key="1">
    <source>
        <dbReference type="EMBL" id="KAF9525432.1"/>
    </source>
</evidence>
<dbReference type="InterPro" id="IPR002347">
    <property type="entry name" value="SDR_fam"/>
</dbReference>
<dbReference type="SUPFAM" id="SSF51735">
    <property type="entry name" value="NAD(P)-binding Rossmann-fold domains"/>
    <property type="match status" value="1"/>
</dbReference>
<organism evidence="1 2">
    <name type="scientific">Crepidotus variabilis</name>
    <dbReference type="NCBI Taxonomy" id="179855"/>
    <lineage>
        <taxon>Eukaryota</taxon>
        <taxon>Fungi</taxon>
        <taxon>Dikarya</taxon>
        <taxon>Basidiomycota</taxon>
        <taxon>Agaricomycotina</taxon>
        <taxon>Agaricomycetes</taxon>
        <taxon>Agaricomycetidae</taxon>
        <taxon>Agaricales</taxon>
        <taxon>Agaricineae</taxon>
        <taxon>Crepidotaceae</taxon>
        <taxon>Crepidotus</taxon>
    </lineage>
</organism>
<dbReference type="InterPro" id="IPR036291">
    <property type="entry name" value="NAD(P)-bd_dom_sf"/>
</dbReference>
<dbReference type="OrthoDB" id="1274115at2759"/>
<comment type="caution">
    <text evidence="1">The sequence shown here is derived from an EMBL/GenBank/DDBJ whole genome shotgun (WGS) entry which is preliminary data.</text>
</comment>
<dbReference type="EMBL" id="MU157884">
    <property type="protein sequence ID" value="KAF9525432.1"/>
    <property type="molecule type" value="Genomic_DNA"/>
</dbReference>
<proteinExistence type="predicted"/>
<dbReference type="Gene3D" id="3.40.50.720">
    <property type="entry name" value="NAD(P)-binding Rossmann-like Domain"/>
    <property type="match status" value="1"/>
</dbReference>
<dbReference type="AlphaFoldDB" id="A0A9P6EAJ4"/>
<sequence length="209" mass="22588">MDVLRISPLKFDALKTVYKYAIAINFEVAGLGFQKPLRFEYDPNPLTTAPDFAISSGLGRHLAQEALRRGDKVVGTDHARPVAKLADLKTDGADTLELDVIWPLGELQETAKAAPSIHGRIDVVVNDAGMRKLSSSSTNGPFEPWDPLKGVSVLVDLVKGENGAADKIFPPLVALGNDCYSAYKDFSGGYLKLLKGWEVSISTDISSKN</sequence>
<keyword evidence="2" id="KW-1185">Reference proteome</keyword>
<dbReference type="Proteomes" id="UP000807306">
    <property type="component" value="Unassembled WGS sequence"/>
</dbReference>
<protein>
    <submittedName>
        <fullName evidence="1">Uncharacterized protein</fullName>
    </submittedName>
</protein>
<dbReference type="Pfam" id="PF13561">
    <property type="entry name" value="adh_short_C2"/>
    <property type="match status" value="1"/>
</dbReference>
<name>A0A9P6EAJ4_9AGAR</name>
<reference evidence="1" key="1">
    <citation type="submission" date="2020-11" db="EMBL/GenBank/DDBJ databases">
        <authorList>
            <consortium name="DOE Joint Genome Institute"/>
            <person name="Ahrendt S."/>
            <person name="Riley R."/>
            <person name="Andreopoulos W."/>
            <person name="Labutti K."/>
            <person name="Pangilinan J."/>
            <person name="Ruiz-Duenas F.J."/>
            <person name="Barrasa J.M."/>
            <person name="Sanchez-Garcia M."/>
            <person name="Camarero S."/>
            <person name="Miyauchi S."/>
            <person name="Serrano A."/>
            <person name="Linde D."/>
            <person name="Babiker R."/>
            <person name="Drula E."/>
            <person name="Ayuso-Fernandez I."/>
            <person name="Pacheco R."/>
            <person name="Padilla G."/>
            <person name="Ferreira P."/>
            <person name="Barriuso J."/>
            <person name="Kellner H."/>
            <person name="Castanera R."/>
            <person name="Alfaro M."/>
            <person name="Ramirez L."/>
            <person name="Pisabarro A.G."/>
            <person name="Kuo A."/>
            <person name="Tritt A."/>
            <person name="Lipzen A."/>
            <person name="He G."/>
            <person name="Yan M."/>
            <person name="Ng V."/>
            <person name="Cullen D."/>
            <person name="Martin F."/>
            <person name="Rosso M.-N."/>
            <person name="Henrissat B."/>
            <person name="Hibbett D."/>
            <person name="Martinez A.T."/>
            <person name="Grigoriev I.V."/>
        </authorList>
    </citation>
    <scope>NUCLEOTIDE SEQUENCE</scope>
    <source>
        <strain evidence="1">CBS 506.95</strain>
    </source>
</reference>